<keyword evidence="2" id="KW-1185">Reference proteome</keyword>
<accession>A0ACC2LX97</accession>
<evidence type="ECO:0000313" key="1">
    <source>
        <dbReference type="EMBL" id="KAJ8638112.1"/>
    </source>
</evidence>
<evidence type="ECO:0000313" key="2">
    <source>
        <dbReference type="Proteomes" id="UP001234297"/>
    </source>
</evidence>
<name>A0ACC2LX97_PERAE</name>
<reference evidence="1 2" key="1">
    <citation type="journal article" date="2022" name="Hortic Res">
        <title>A haplotype resolved chromosomal level avocado genome allows analysis of novel avocado genes.</title>
        <authorList>
            <person name="Nath O."/>
            <person name="Fletcher S.J."/>
            <person name="Hayward A."/>
            <person name="Shaw L.M."/>
            <person name="Masouleh A.K."/>
            <person name="Furtado A."/>
            <person name="Henry R.J."/>
            <person name="Mitter N."/>
        </authorList>
    </citation>
    <scope>NUCLEOTIDE SEQUENCE [LARGE SCALE GENOMIC DNA]</scope>
    <source>
        <strain evidence="2">cv. Hass</strain>
    </source>
</reference>
<sequence length="285" mass="31217">MSTESCTVETSDGIKLHTRFFKPEDPKSNLAIIIVHPYSIMGGCQALMRGIAAGLAEKGYRAITFDMRGAGRSKGRPSLTGSSEILDVIAVCRWAVENTGADRILLVGSSAGAPIAGSAVDQVKEVVGYVSLGYPFGLTASILFGRHHKAILQSIKPKLFVMGTKDGFTSVKQLESKLKSAAGRVETQSNSPFKDKPNLSSKMQRELQLHSAEDNRMHCWSLRAGLDACNCSDCLPQENMFERTYNATQWMLPTVQVKEKRATVRTHGQMVTLINNFTEAFKLSR</sequence>
<proteinExistence type="predicted"/>
<organism evidence="1 2">
    <name type="scientific">Persea americana</name>
    <name type="common">Avocado</name>
    <dbReference type="NCBI Taxonomy" id="3435"/>
    <lineage>
        <taxon>Eukaryota</taxon>
        <taxon>Viridiplantae</taxon>
        <taxon>Streptophyta</taxon>
        <taxon>Embryophyta</taxon>
        <taxon>Tracheophyta</taxon>
        <taxon>Spermatophyta</taxon>
        <taxon>Magnoliopsida</taxon>
        <taxon>Magnoliidae</taxon>
        <taxon>Laurales</taxon>
        <taxon>Lauraceae</taxon>
        <taxon>Persea</taxon>
    </lineage>
</organism>
<gene>
    <name evidence="1" type="ORF">MRB53_012379</name>
</gene>
<dbReference type="EMBL" id="CM056811">
    <property type="protein sequence ID" value="KAJ8638112.1"/>
    <property type="molecule type" value="Genomic_DNA"/>
</dbReference>
<comment type="caution">
    <text evidence="1">The sequence shown here is derived from an EMBL/GenBank/DDBJ whole genome shotgun (WGS) entry which is preliminary data.</text>
</comment>
<dbReference type="Proteomes" id="UP001234297">
    <property type="component" value="Chromosome 3"/>
</dbReference>
<protein>
    <submittedName>
        <fullName evidence="1">Uncharacterized protein</fullName>
    </submittedName>
</protein>